<accession>A0A3B3Q5D8</accession>
<reference evidence="1" key="2">
    <citation type="submission" date="2025-09" db="UniProtKB">
        <authorList>
            <consortium name="Ensembl"/>
        </authorList>
    </citation>
    <scope>IDENTIFICATION</scope>
</reference>
<dbReference type="Proteomes" id="UP000261540">
    <property type="component" value="Unplaced"/>
</dbReference>
<name>A0A3B3Q5D8_9TELE</name>
<evidence type="ECO:0000313" key="1">
    <source>
        <dbReference type="Ensembl" id="ENSPKIP00000000621.1"/>
    </source>
</evidence>
<reference evidence="1" key="1">
    <citation type="submission" date="2025-08" db="UniProtKB">
        <authorList>
            <consortium name="Ensembl"/>
        </authorList>
    </citation>
    <scope>IDENTIFICATION</scope>
</reference>
<proteinExistence type="predicted"/>
<evidence type="ECO:0000313" key="2">
    <source>
        <dbReference type="Proteomes" id="UP000261540"/>
    </source>
</evidence>
<sequence length="46" mass="5515">MEIEFQKLTYHITTFRSTPDRIYNGGPIRSHKIIMQLKHSYHIVTL</sequence>
<organism evidence="1 2">
    <name type="scientific">Paramormyrops kingsleyae</name>
    <dbReference type="NCBI Taxonomy" id="1676925"/>
    <lineage>
        <taxon>Eukaryota</taxon>
        <taxon>Metazoa</taxon>
        <taxon>Chordata</taxon>
        <taxon>Craniata</taxon>
        <taxon>Vertebrata</taxon>
        <taxon>Euteleostomi</taxon>
        <taxon>Actinopterygii</taxon>
        <taxon>Neopterygii</taxon>
        <taxon>Teleostei</taxon>
        <taxon>Osteoglossocephala</taxon>
        <taxon>Osteoglossomorpha</taxon>
        <taxon>Osteoglossiformes</taxon>
        <taxon>Mormyridae</taxon>
        <taxon>Paramormyrops</taxon>
    </lineage>
</organism>
<dbReference type="Ensembl" id="ENSPKIT00000024519.1">
    <property type="protein sequence ID" value="ENSPKIP00000000621.1"/>
    <property type="gene ID" value="ENSPKIG00000019217.1"/>
</dbReference>
<keyword evidence="2" id="KW-1185">Reference proteome</keyword>
<dbReference type="AlphaFoldDB" id="A0A3B3Q5D8"/>
<protein>
    <submittedName>
        <fullName evidence="1">Uncharacterized protein</fullName>
    </submittedName>
</protein>